<feature type="domain" description="Phospholipase/carboxylesterase/thioesterase" evidence="2">
    <location>
        <begin position="76"/>
        <end position="172"/>
    </location>
</feature>
<feature type="non-terminal residue" evidence="3">
    <location>
        <position position="174"/>
    </location>
</feature>
<dbReference type="GO" id="GO:0052689">
    <property type="term" value="F:carboxylic ester hydrolase activity"/>
    <property type="evidence" value="ECO:0007669"/>
    <property type="project" value="TreeGrafter"/>
</dbReference>
<evidence type="ECO:0000313" key="3">
    <source>
        <dbReference type="EMBL" id="SVE25427.1"/>
    </source>
</evidence>
<evidence type="ECO:0000256" key="1">
    <source>
        <dbReference type="ARBA" id="ARBA00006499"/>
    </source>
</evidence>
<name>A0A383BZ33_9ZZZZ</name>
<dbReference type="Pfam" id="PF02230">
    <property type="entry name" value="Abhydrolase_2"/>
    <property type="match status" value="1"/>
</dbReference>
<evidence type="ECO:0000259" key="2">
    <source>
        <dbReference type="Pfam" id="PF02230"/>
    </source>
</evidence>
<dbReference type="Gene3D" id="3.40.50.1820">
    <property type="entry name" value="alpha/beta hydrolase"/>
    <property type="match status" value="1"/>
</dbReference>
<dbReference type="GO" id="GO:0008474">
    <property type="term" value="F:palmitoyl-(protein) hydrolase activity"/>
    <property type="evidence" value="ECO:0007669"/>
    <property type="project" value="TreeGrafter"/>
</dbReference>
<proteinExistence type="inferred from homology"/>
<dbReference type="PANTHER" id="PTHR10655">
    <property type="entry name" value="LYSOPHOSPHOLIPASE-RELATED"/>
    <property type="match status" value="1"/>
</dbReference>
<sequence>VEKVIVAIHGWQGDRNSMQPIMKLMKIYNAGWYLLEAPYTLNEGNGRSWSYQLSDGVWEVEEPKRLLRSFFTEIFEKYPSRKIHVLGFSQGAMVCLDFVLFLNHPLGGVFPICGFLRHPDKKQGRFHTCQKETPILIGHGKDDDKVPVEASENAYQLLKNQGANVELLLYKGKH</sequence>
<organism evidence="3">
    <name type="scientific">marine metagenome</name>
    <dbReference type="NCBI Taxonomy" id="408172"/>
    <lineage>
        <taxon>unclassified sequences</taxon>
        <taxon>metagenomes</taxon>
        <taxon>ecological metagenomes</taxon>
    </lineage>
</organism>
<accession>A0A383BZ33</accession>
<comment type="similarity">
    <text evidence="1">Belongs to the AB hydrolase superfamily. AB hydrolase 2 family.</text>
</comment>
<dbReference type="PANTHER" id="PTHR10655:SF67">
    <property type="entry name" value="PHOSPHOLIPASE_CARBOXYLESTERASE SUPERFAMILY (AFU_ORTHOLOGUE AFUA_5G09340)"/>
    <property type="match status" value="1"/>
</dbReference>
<reference evidence="3" key="1">
    <citation type="submission" date="2018-05" db="EMBL/GenBank/DDBJ databases">
        <authorList>
            <person name="Lanie J.A."/>
            <person name="Ng W.-L."/>
            <person name="Kazmierczak K.M."/>
            <person name="Andrzejewski T.M."/>
            <person name="Davidsen T.M."/>
            <person name="Wayne K.J."/>
            <person name="Tettelin H."/>
            <person name="Glass J.I."/>
            <person name="Rusch D."/>
            <person name="Podicherti R."/>
            <person name="Tsui H.-C.T."/>
            <person name="Winkler M.E."/>
        </authorList>
    </citation>
    <scope>NUCLEOTIDE SEQUENCE</scope>
</reference>
<dbReference type="GO" id="GO:0005737">
    <property type="term" value="C:cytoplasm"/>
    <property type="evidence" value="ECO:0007669"/>
    <property type="project" value="TreeGrafter"/>
</dbReference>
<feature type="non-terminal residue" evidence="3">
    <location>
        <position position="1"/>
    </location>
</feature>
<dbReference type="SUPFAM" id="SSF53474">
    <property type="entry name" value="alpha/beta-Hydrolases"/>
    <property type="match status" value="1"/>
</dbReference>
<gene>
    <name evidence="3" type="ORF">METZ01_LOCUS478281</name>
</gene>
<dbReference type="AlphaFoldDB" id="A0A383BZ33"/>
<dbReference type="InterPro" id="IPR003140">
    <property type="entry name" value="PLipase/COase/thioEstase"/>
</dbReference>
<protein>
    <recommendedName>
        <fullName evidence="2">Phospholipase/carboxylesterase/thioesterase domain-containing protein</fullName>
    </recommendedName>
</protein>
<dbReference type="EMBL" id="UINC01204617">
    <property type="protein sequence ID" value="SVE25427.1"/>
    <property type="molecule type" value="Genomic_DNA"/>
</dbReference>
<dbReference type="InterPro" id="IPR050565">
    <property type="entry name" value="LYPA1-2/EST-like"/>
</dbReference>
<dbReference type="InterPro" id="IPR029058">
    <property type="entry name" value="AB_hydrolase_fold"/>
</dbReference>